<keyword evidence="3" id="KW-1185">Reference proteome</keyword>
<evidence type="ECO:0000256" key="1">
    <source>
        <dbReference type="SAM" id="MobiDB-lite"/>
    </source>
</evidence>
<evidence type="ECO:0000313" key="3">
    <source>
        <dbReference type="Proteomes" id="UP000735302"/>
    </source>
</evidence>
<evidence type="ECO:0000313" key="2">
    <source>
        <dbReference type="EMBL" id="GFN77555.1"/>
    </source>
</evidence>
<proteinExistence type="predicted"/>
<protein>
    <submittedName>
        <fullName evidence="2">Uncharacterized protein</fullName>
    </submittedName>
</protein>
<accession>A0AAV3XNF2</accession>
<feature type="compositionally biased region" description="Basic and acidic residues" evidence="1">
    <location>
        <begin position="96"/>
        <end position="115"/>
    </location>
</feature>
<dbReference type="Proteomes" id="UP000735302">
    <property type="component" value="Unassembled WGS sequence"/>
</dbReference>
<organism evidence="2 3">
    <name type="scientific">Plakobranchus ocellatus</name>
    <dbReference type="NCBI Taxonomy" id="259542"/>
    <lineage>
        <taxon>Eukaryota</taxon>
        <taxon>Metazoa</taxon>
        <taxon>Spiralia</taxon>
        <taxon>Lophotrochozoa</taxon>
        <taxon>Mollusca</taxon>
        <taxon>Gastropoda</taxon>
        <taxon>Heterobranchia</taxon>
        <taxon>Euthyneura</taxon>
        <taxon>Panpulmonata</taxon>
        <taxon>Sacoglossa</taxon>
        <taxon>Placobranchoidea</taxon>
        <taxon>Plakobranchidae</taxon>
        <taxon>Plakobranchus</taxon>
    </lineage>
</organism>
<reference evidence="2 3" key="1">
    <citation type="journal article" date="2021" name="Elife">
        <title>Chloroplast acquisition without the gene transfer in kleptoplastic sea slugs, Plakobranchus ocellatus.</title>
        <authorList>
            <person name="Maeda T."/>
            <person name="Takahashi S."/>
            <person name="Yoshida T."/>
            <person name="Shimamura S."/>
            <person name="Takaki Y."/>
            <person name="Nagai Y."/>
            <person name="Toyoda A."/>
            <person name="Suzuki Y."/>
            <person name="Arimoto A."/>
            <person name="Ishii H."/>
            <person name="Satoh N."/>
            <person name="Nishiyama T."/>
            <person name="Hasebe M."/>
            <person name="Maruyama T."/>
            <person name="Minagawa J."/>
            <person name="Obokata J."/>
            <person name="Shigenobu S."/>
        </authorList>
    </citation>
    <scope>NUCLEOTIDE SEQUENCE [LARGE SCALE GENOMIC DNA]</scope>
</reference>
<sequence>MVGNVVRMRRPEDPDMSAMMGAATTRVKPALFLLPRSWFRQSTILSGWTKVDVSKYCTSIDHVFGLNLNLSVQKQGERRQGWEVGEIRKGGGRGTVRGEKEEKEDVEKKEEEQVRHKSRAIGRR</sequence>
<dbReference type="EMBL" id="BLXT01000492">
    <property type="protein sequence ID" value="GFN77555.1"/>
    <property type="molecule type" value="Genomic_DNA"/>
</dbReference>
<name>A0AAV3XNF2_9GAST</name>
<dbReference type="AlphaFoldDB" id="A0AAV3XNF2"/>
<comment type="caution">
    <text evidence="2">The sequence shown here is derived from an EMBL/GenBank/DDBJ whole genome shotgun (WGS) entry which is preliminary data.</text>
</comment>
<gene>
    <name evidence="2" type="ORF">PoB_000406100</name>
</gene>
<feature type="region of interest" description="Disordered" evidence="1">
    <location>
        <begin position="83"/>
        <end position="124"/>
    </location>
</feature>